<dbReference type="GO" id="GO:0003006">
    <property type="term" value="P:developmental process involved in reproduction"/>
    <property type="evidence" value="ECO:0007669"/>
    <property type="project" value="TreeGrafter"/>
</dbReference>
<dbReference type="Pfam" id="PF25091">
    <property type="entry name" value="DUF7806"/>
    <property type="match status" value="1"/>
</dbReference>
<feature type="region of interest" description="Disordered" evidence="2">
    <location>
        <begin position="117"/>
        <end position="137"/>
    </location>
</feature>
<evidence type="ECO:0000313" key="5">
    <source>
        <dbReference type="Proteomes" id="UP000092600"/>
    </source>
</evidence>
<keyword evidence="1" id="KW-0175">Coiled coil</keyword>
<protein>
    <recommendedName>
        <fullName evidence="3">DUF7806 domain-containing protein</fullName>
    </recommendedName>
</protein>
<gene>
    <name evidence="4" type="ORF">ACMD2_22950</name>
</gene>
<proteinExistence type="predicted"/>
<organism evidence="4 5">
    <name type="scientific">Ananas comosus</name>
    <name type="common">Pineapple</name>
    <name type="synonym">Ananas ananas</name>
    <dbReference type="NCBI Taxonomy" id="4615"/>
    <lineage>
        <taxon>Eukaryota</taxon>
        <taxon>Viridiplantae</taxon>
        <taxon>Streptophyta</taxon>
        <taxon>Embryophyta</taxon>
        <taxon>Tracheophyta</taxon>
        <taxon>Spermatophyta</taxon>
        <taxon>Magnoliopsida</taxon>
        <taxon>Liliopsida</taxon>
        <taxon>Poales</taxon>
        <taxon>Bromeliaceae</taxon>
        <taxon>Bromelioideae</taxon>
        <taxon>Ananas</taxon>
    </lineage>
</organism>
<evidence type="ECO:0000256" key="1">
    <source>
        <dbReference type="SAM" id="Coils"/>
    </source>
</evidence>
<dbReference type="AlphaFoldDB" id="A0A199UXF3"/>
<dbReference type="EMBL" id="LSRQ01004405">
    <property type="protein sequence ID" value="OAY69497.1"/>
    <property type="molecule type" value="Genomic_DNA"/>
</dbReference>
<dbReference type="InterPro" id="IPR056708">
    <property type="entry name" value="DUF7806"/>
</dbReference>
<dbReference type="Proteomes" id="UP000092600">
    <property type="component" value="Unassembled WGS sequence"/>
</dbReference>
<name>A0A199UXF3_ANACO</name>
<dbReference type="PANTHER" id="PTHR35489">
    <property type="entry name" value="TITAN9"/>
    <property type="match status" value="1"/>
</dbReference>
<evidence type="ECO:0000313" key="4">
    <source>
        <dbReference type="EMBL" id="OAY69497.1"/>
    </source>
</evidence>
<dbReference type="STRING" id="4615.A0A199UXF3"/>
<sequence length="227" mass="26394">MEQLNSKLYEKYKNLKKRKLFEEEWDQKRDAEIRNYQLATEDLIEELRKENERLYGELSSVQEQYAETEKILLEESRKTKELSSEVGRLQILLSQKKDTNDSTLIRSLNITPEARSKKAFTVSPEKKTPKSCSNKGGSQQEVAVAHYNCQEKHNIPDCCRGYMDNTGYSFSLILIRHESGQGDLMYRVSSLGTLERVALDWMKEDVIFSMTMCPVFFQRISRVVGRG</sequence>
<comment type="caution">
    <text evidence="4">The sequence shown here is derived from an EMBL/GenBank/DDBJ whole genome shotgun (WGS) entry which is preliminary data.</text>
</comment>
<evidence type="ECO:0000259" key="3">
    <source>
        <dbReference type="Pfam" id="PF25091"/>
    </source>
</evidence>
<accession>A0A199UXF3</accession>
<reference evidence="4 5" key="1">
    <citation type="journal article" date="2016" name="DNA Res.">
        <title>The draft genome of MD-2 pineapple using hybrid error correction of long reads.</title>
        <authorList>
            <person name="Redwan R.M."/>
            <person name="Saidin A."/>
            <person name="Kumar S.V."/>
        </authorList>
    </citation>
    <scope>NUCLEOTIDE SEQUENCE [LARGE SCALE GENOMIC DNA]</scope>
    <source>
        <strain evidence="5">cv. MD2</strain>
        <tissue evidence="4">Leaf</tissue>
    </source>
</reference>
<dbReference type="PANTHER" id="PTHR35489:SF2">
    <property type="entry name" value="TITAN9"/>
    <property type="match status" value="1"/>
</dbReference>
<evidence type="ECO:0000256" key="2">
    <source>
        <dbReference type="SAM" id="MobiDB-lite"/>
    </source>
</evidence>
<feature type="coiled-coil region" evidence="1">
    <location>
        <begin position="33"/>
        <end position="64"/>
    </location>
</feature>
<feature type="domain" description="DUF7806" evidence="3">
    <location>
        <begin position="162"/>
        <end position="224"/>
    </location>
</feature>